<dbReference type="Gene3D" id="3.40.190.10">
    <property type="entry name" value="Periplasmic binding protein-like II"/>
    <property type="match status" value="2"/>
</dbReference>
<keyword evidence="3" id="KW-0238">DNA-binding</keyword>
<dbReference type="Proteomes" id="UP001589813">
    <property type="component" value="Unassembled WGS sequence"/>
</dbReference>
<evidence type="ECO:0000256" key="3">
    <source>
        <dbReference type="ARBA" id="ARBA00023125"/>
    </source>
</evidence>
<keyword evidence="7" id="KW-1185">Reference proteome</keyword>
<sequence length="312" mass="34401">MSYLTQLKTFVEVYRCGNITKAAVTLGMSQPAVTAHIQVIESLMGKTLFVRKARGVEPTPLANDLMLQVAGHIDQIEQRIESVRSRSQAVFGTLNVAGPAEYLSFMAGPQFANLLKSGEVNLVVHVGNKNRIYELLQSGVADLAITASLPDPAGYDYQIIDSETLLLVMHQQMATQFDAAAIDYQQLCQLPVVSYDHDLPLIRRYFELIYNQPCKSTVAAVIPDIRAIAAVVNAGVGYSVLPDYLYRDKLRFPHLVQVGAAGPENHIYLVWRKGALKQARIAFAKDMMMMHANLNRHSAGASTGEYAPPLLR</sequence>
<dbReference type="SUPFAM" id="SSF46785">
    <property type="entry name" value="Winged helix' DNA-binding domain"/>
    <property type="match status" value="1"/>
</dbReference>
<evidence type="ECO:0000256" key="1">
    <source>
        <dbReference type="ARBA" id="ARBA00009437"/>
    </source>
</evidence>
<dbReference type="PRINTS" id="PR00039">
    <property type="entry name" value="HTHLYSR"/>
</dbReference>
<dbReference type="InterPro" id="IPR036388">
    <property type="entry name" value="WH-like_DNA-bd_sf"/>
</dbReference>
<dbReference type="PANTHER" id="PTHR30126:SF39">
    <property type="entry name" value="HTH-TYPE TRANSCRIPTIONAL REGULATOR CYSL"/>
    <property type="match status" value="1"/>
</dbReference>
<dbReference type="InterPro" id="IPR036390">
    <property type="entry name" value="WH_DNA-bd_sf"/>
</dbReference>
<dbReference type="SUPFAM" id="SSF53850">
    <property type="entry name" value="Periplasmic binding protein-like II"/>
    <property type="match status" value="1"/>
</dbReference>
<proteinExistence type="inferred from homology"/>
<feature type="domain" description="HTH lysR-type" evidence="5">
    <location>
        <begin position="1"/>
        <end position="59"/>
    </location>
</feature>
<dbReference type="CDD" id="cd05466">
    <property type="entry name" value="PBP2_LTTR_substrate"/>
    <property type="match status" value="1"/>
</dbReference>
<comment type="caution">
    <text evidence="6">The sequence shown here is derived from an EMBL/GenBank/DDBJ whole genome shotgun (WGS) entry which is preliminary data.</text>
</comment>
<dbReference type="PROSITE" id="PS50931">
    <property type="entry name" value="HTH_LYSR"/>
    <property type="match status" value="1"/>
</dbReference>
<dbReference type="RefSeq" id="WP_377242918.1">
    <property type="nucleotide sequence ID" value="NZ_JBHLXP010000001.1"/>
</dbReference>
<name>A0ABV6BEW9_9GAMM</name>
<keyword evidence="2" id="KW-0805">Transcription regulation</keyword>
<evidence type="ECO:0000256" key="2">
    <source>
        <dbReference type="ARBA" id="ARBA00023015"/>
    </source>
</evidence>
<comment type="similarity">
    <text evidence="1">Belongs to the LysR transcriptional regulatory family.</text>
</comment>
<evidence type="ECO:0000313" key="6">
    <source>
        <dbReference type="EMBL" id="MFC0048592.1"/>
    </source>
</evidence>
<protein>
    <submittedName>
        <fullName evidence="6">LysR family transcriptional regulator</fullName>
    </submittedName>
</protein>
<evidence type="ECO:0000256" key="4">
    <source>
        <dbReference type="ARBA" id="ARBA00023163"/>
    </source>
</evidence>
<dbReference type="Gene3D" id="1.10.10.10">
    <property type="entry name" value="Winged helix-like DNA-binding domain superfamily/Winged helix DNA-binding domain"/>
    <property type="match status" value="1"/>
</dbReference>
<evidence type="ECO:0000313" key="7">
    <source>
        <dbReference type="Proteomes" id="UP001589813"/>
    </source>
</evidence>
<organism evidence="6 7">
    <name type="scientific">Rheinheimera tilapiae</name>
    <dbReference type="NCBI Taxonomy" id="875043"/>
    <lineage>
        <taxon>Bacteria</taxon>
        <taxon>Pseudomonadati</taxon>
        <taxon>Pseudomonadota</taxon>
        <taxon>Gammaproteobacteria</taxon>
        <taxon>Chromatiales</taxon>
        <taxon>Chromatiaceae</taxon>
        <taxon>Rheinheimera</taxon>
    </lineage>
</organism>
<dbReference type="Pfam" id="PF00126">
    <property type="entry name" value="HTH_1"/>
    <property type="match status" value="1"/>
</dbReference>
<evidence type="ECO:0000259" key="5">
    <source>
        <dbReference type="PROSITE" id="PS50931"/>
    </source>
</evidence>
<dbReference type="InterPro" id="IPR000847">
    <property type="entry name" value="LysR_HTH_N"/>
</dbReference>
<accession>A0ABV6BEW9</accession>
<dbReference type="PANTHER" id="PTHR30126">
    <property type="entry name" value="HTH-TYPE TRANSCRIPTIONAL REGULATOR"/>
    <property type="match status" value="1"/>
</dbReference>
<dbReference type="Pfam" id="PF03466">
    <property type="entry name" value="LysR_substrate"/>
    <property type="match status" value="1"/>
</dbReference>
<keyword evidence="4" id="KW-0804">Transcription</keyword>
<dbReference type="InterPro" id="IPR005119">
    <property type="entry name" value="LysR_subst-bd"/>
</dbReference>
<dbReference type="EMBL" id="JBHLXP010000001">
    <property type="protein sequence ID" value="MFC0048592.1"/>
    <property type="molecule type" value="Genomic_DNA"/>
</dbReference>
<reference evidence="6 7" key="1">
    <citation type="submission" date="2024-09" db="EMBL/GenBank/DDBJ databases">
        <authorList>
            <person name="Sun Q."/>
            <person name="Mori K."/>
        </authorList>
    </citation>
    <scope>NUCLEOTIDE SEQUENCE [LARGE SCALE GENOMIC DNA]</scope>
    <source>
        <strain evidence="6 7">KCTC 23315</strain>
    </source>
</reference>
<gene>
    <name evidence="6" type="ORF">ACFFJP_09860</name>
</gene>